<evidence type="ECO:0000313" key="3">
    <source>
        <dbReference type="Proteomes" id="UP001239445"/>
    </source>
</evidence>
<reference evidence="2" key="1">
    <citation type="submission" date="2023-06" db="EMBL/GenBank/DDBJ databases">
        <title>Genome-scale phylogeny and comparative genomics of the fungal order Sordariales.</title>
        <authorList>
            <consortium name="Lawrence Berkeley National Laboratory"/>
            <person name="Hensen N."/>
            <person name="Bonometti L."/>
            <person name="Westerberg I."/>
            <person name="Brannstrom I.O."/>
            <person name="Guillou S."/>
            <person name="Cros-Aarteil S."/>
            <person name="Calhoun S."/>
            <person name="Haridas S."/>
            <person name="Kuo A."/>
            <person name="Mondo S."/>
            <person name="Pangilinan J."/>
            <person name="Riley R."/>
            <person name="Labutti K."/>
            <person name="Andreopoulos B."/>
            <person name="Lipzen A."/>
            <person name="Chen C."/>
            <person name="Yanf M."/>
            <person name="Daum C."/>
            <person name="Ng V."/>
            <person name="Clum A."/>
            <person name="Steindorff A."/>
            <person name="Ohm R."/>
            <person name="Martin F."/>
            <person name="Silar P."/>
            <person name="Natvig D."/>
            <person name="Lalanne C."/>
            <person name="Gautier V."/>
            <person name="Ament-Velasquez S.L."/>
            <person name="Kruys A."/>
            <person name="Hutchinson M.I."/>
            <person name="Powell A.J."/>
            <person name="Barry K."/>
            <person name="Miller A.N."/>
            <person name="Grigoriev I.V."/>
            <person name="Debuchy R."/>
            <person name="Gladieux P."/>
            <person name="Thoren M.H."/>
            <person name="Johannesson H."/>
        </authorList>
    </citation>
    <scope>NUCLEOTIDE SEQUENCE</scope>
    <source>
        <strain evidence="2">PSN4</strain>
    </source>
</reference>
<comment type="caution">
    <text evidence="2">The sequence shown here is derived from an EMBL/GenBank/DDBJ whole genome shotgun (WGS) entry which is preliminary data.</text>
</comment>
<evidence type="ECO:0000256" key="1">
    <source>
        <dbReference type="SAM" id="MobiDB-lite"/>
    </source>
</evidence>
<dbReference type="EMBL" id="MU839859">
    <property type="protein sequence ID" value="KAK1749426.1"/>
    <property type="molecule type" value="Genomic_DNA"/>
</dbReference>
<evidence type="ECO:0000313" key="2">
    <source>
        <dbReference type="EMBL" id="KAK1749426.1"/>
    </source>
</evidence>
<sequence length="436" mass="46254">MPHSGPKSSNGQCIALPDGWKFKDADSRYGNDYRPGNSPMQQQQDAPLGILSNLAGQTFVGGGINMLFRPNNGVANANTCFPTPVKPPPPTSPNNNVLEINLFEETLTFTSAIAHCIPNRGFKDQGDIGLNGIMYLQTISDVTNKNTGQADGEPCPIHTENGMLIRIPPITTNPDIPCATINRLGSIPHGVSINLQGFEPLASATVSGPPNITHNGCLTTPFQILQDGSIQLQNNPAFPSLTAANECTARIPQDLTKFVAAGTITDTFLNDPTQLLSAVNQNRNILSTITLTMSSTNGTTPNSDPDKPKPPVPTGGGVVGNTFLAGDPTGTTANSFPYSVDFTLWIETVGYSVPVPNGGLAAKETTEVPHEGITFLLRPPSDVKAGTTVDVQVTELQYSQMVLLQFGVLTWPHPSVSTLKPPTVTVGVDHIAWTKV</sequence>
<organism evidence="2 3">
    <name type="scientific">Echria macrotheca</name>
    <dbReference type="NCBI Taxonomy" id="438768"/>
    <lineage>
        <taxon>Eukaryota</taxon>
        <taxon>Fungi</taxon>
        <taxon>Dikarya</taxon>
        <taxon>Ascomycota</taxon>
        <taxon>Pezizomycotina</taxon>
        <taxon>Sordariomycetes</taxon>
        <taxon>Sordariomycetidae</taxon>
        <taxon>Sordariales</taxon>
        <taxon>Schizotheciaceae</taxon>
        <taxon>Echria</taxon>
    </lineage>
</organism>
<dbReference type="NCBIfam" id="NF040572">
    <property type="entry name" value="heme_bind_FMP"/>
    <property type="match status" value="1"/>
</dbReference>
<name>A0AAJ0EZV0_9PEZI</name>
<protein>
    <submittedName>
        <fullName evidence="2">Uncharacterized protein</fullName>
    </submittedName>
</protein>
<dbReference type="InterPro" id="IPR047975">
    <property type="entry name" value="Heme_bind_FMP"/>
</dbReference>
<proteinExistence type="predicted"/>
<gene>
    <name evidence="2" type="ORF">QBC47DRAFT_311995</name>
</gene>
<dbReference type="Proteomes" id="UP001239445">
    <property type="component" value="Unassembled WGS sequence"/>
</dbReference>
<dbReference type="AlphaFoldDB" id="A0AAJ0EZV0"/>
<accession>A0AAJ0EZV0</accession>
<feature type="compositionally biased region" description="Low complexity" evidence="1">
    <location>
        <begin position="294"/>
        <end position="303"/>
    </location>
</feature>
<keyword evidence="3" id="KW-1185">Reference proteome</keyword>
<feature type="region of interest" description="Disordered" evidence="1">
    <location>
        <begin position="294"/>
        <end position="321"/>
    </location>
</feature>